<accession>A0A2H3JS70</accession>
<feature type="transmembrane region" description="Helical" evidence="1">
    <location>
        <begin position="45"/>
        <end position="69"/>
    </location>
</feature>
<dbReference type="OMA" id="WLWFLDT"/>
<keyword evidence="3" id="KW-1185">Reference proteome</keyword>
<sequence length="95" mass="11116">MGELDATYGAVLVGVFVSAVLYGVTNVQVYVFFREYPRDVIWNKFAVLWLWFLDTVHLGLCFHMVYWYLITNYANPTQLLIVVWSFQVCYSSSRT</sequence>
<dbReference type="STRING" id="742152.A0A2H3JS70"/>
<keyword evidence="1" id="KW-0812">Transmembrane</keyword>
<organism evidence="2 3">
    <name type="scientific">Wolfiporia cocos (strain MD-104)</name>
    <name type="common">Brown rot fungus</name>
    <dbReference type="NCBI Taxonomy" id="742152"/>
    <lineage>
        <taxon>Eukaryota</taxon>
        <taxon>Fungi</taxon>
        <taxon>Dikarya</taxon>
        <taxon>Basidiomycota</taxon>
        <taxon>Agaricomycotina</taxon>
        <taxon>Agaricomycetes</taxon>
        <taxon>Polyporales</taxon>
        <taxon>Phaeolaceae</taxon>
        <taxon>Wolfiporia</taxon>
    </lineage>
</organism>
<dbReference type="EMBL" id="KB468168">
    <property type="protein sequence ID" value="PCH45000.1"/>
    <property type="molecule type" value="Genomic_DNA"/>
</dbReference>
<evidence type="ECO:0000256" key="1">
    <source>
        <dbReference type="SAM" id="Phobius"/>
    </source>
</evidence>
<gene>
    <name evidence="2" type="ORF">WOLCODRAFT_77734</name>
</gene>
<dbReference type="PANTHER" id="PTHR40465:SF1">
    <property type="entry name" value="DUF6534 DOMAIN-CONTAINING PROTEIN"/>
    <property type="match status" value="1"/>
</dbReference>
<evidence type="ECO:0000313" key="2">
    <source>
        <dbReference type="EMBL" id="PCH45000.1"/>
    </source>
</evidence>
<dbReference type="PANTHER" id="PTHR40465">
    <property type="entry name" value="CHROMOSOME 1, WHOLE GENOME SHOTGUN SEQUENCE"/>
    <property type="match status" value="1"/>
</dbReference>
<dbReference type="OrthoDB" id="2749860at2759"/>
<proteinExistence type="predicted"/>
<dbReference type="Proteomes" id="UP000218811">
    <property type="component" value="Unassembled WGS sequence"/>
</dbReference>
<feature type="transmembrane region" description="Helical" evidence="1">
    <location>
        <begin position="6"/>
        <end position="33"/>
    </location>
</feature>
<keyword evidence="1" id="KW-0472">Membrane</keyword>
<evidence type="ECO:0000313" key="3">
    <source>
        <dbReference type="Proteomes" id="UP000218811"/>
    </source>
</evidence>
<reference evidence="2 3" key="1">
    <citation type="journal article" date="2012" name="Science">
        <title>The Paleozoic origin of enzymatic lignin decomposition reconstructed from 31 fungal genomes.</title>
        <authorList>
            <person name="Floudas D."/>
            <person name="Binder M."/>
            <person name="Riley R."/>
            <person name="Barry K."/>
            <person name="Blanchette R.A."/>
            <person name="Henrissat B."/>
            <person name="Martinez A.T."/>
            <person name="Otillar R."/>
            <person name="Spatafora J.W."/>
            <person name="Yadav J.S."/>
            <person name="Aerts A."/>
            <person name="Benoit I."/>
            <person name="Boyd A."/>
            <person name="Carlson A."/>
            <person name="Copeland A."/>
            <person name="Coutinho P.M."/>
            <person name="de Vries R.P."/>
            <person name="Ferreira P."/>
            <person name="Findley K."/>
            <person name="Foster B."/>
            <person name="Gaskell J."/>
            <person name="Glotzer D."/>
            <person name="Gorecki P."/>
            <person name="Heitman J."/>
            <person name="Hesse C."/>
            <person name="Hori C."/>
            <person name="Igarashi K."/>
            <person name="Jurgens J.A."/>
            <person name="Kallen N."/>
            <person name="Kersten P."/>
            <person name="Kohler A."/>
            <person name="Kuees U."/>
            <person name="Kumar T.K.A."/>
            <person name="Kuo A."/>
            <person name="LaButti K."/>
            <person name="Larrondo L.F."/>
            <person name="Lindquist E."/>
            <person name="Ling A."/>
            <person name="Lombard V."/>
            <person name="Lucas S."/>
            <person name="Lundell T."/>
            <person name="Martin R."/>
            <person name="McLaughlin D.J."/>
            <person name="Morgenstern I."/>
            <person name="Morin E."/>
            <person name="Murat C."/>
            <person name="Nagy L.G."/>
            <person name="Nolan M."/>
            <person name="Ohm R.A."/>
            <person name="Patyshakuliyeva A."/>
            <person name="Rokas A."/>
            <person name="Ruiz-Duenas F.J."/>
            <person name="Sabat G."/>
            <person name="Salamov A."/>
            <person name="Samejima M."/>
            <person name="Schmutz J."/>
            <person name="Slot J.C."/>
            <person name="St John F."/>
            <person name="Stenlid J."/>
            <person name="Sun H."/>
            <person name="Sun S."/>
            <person name="Syed K."/>
            <person name="Tsang A."/>
            <person name="Wiebenga A."/>
            <person name="Young D."/>
            <person name="Pisabarro A."/>
            <person name="Eastwood D.C."/>
            <person name="Martin F."/>
            <person name="Cullen D."/>
            <person name="Grigoriev I.V."/>
            <person name="Hibbett D.S."/>
        </authorList>
    </citation>
    <scope>NUCLEOTIDE SEQUENCE [LARGE SCALE GENOMIC DNA]</scope>
    <source>
        <strain evidence="2 3">MD-104</strain>
    </source>
</reference>
<protein>
    <submittedName>
        <fullName evidence="2">Uncharacterized protein</fullName>
    </submittedName>
</protein>
<dbReference type="AlphaFoldDB" id="A0A2H3JS70"/>
<keyword evidence="1" id="KW-1133">Transmembrane helix</keyword>
<name>A0A2H3JS70_WOLCO</name>